<gene>
    <name evidence="8" type="ORF">BAOM_1409</name>
</gene>
<dbReference type="SUPFAM" id="SSF56349">
    <property type="entry name" value="DNA breaking-rejoining enzymes"/>
    <property type="match status" value="1"/>
</dbReference>
<dbReference type="Pfam" id="PF14659">
    <property type="entry name" value="Phage_int_SAM_3"/>
    <property type="match status" value="1"/>
</dbReference>
<sequence>MKGSIKKDKKTGKYFYVIDMGIDQLTGKRTQKKKRGFNTKKEAEHALSEFLNDVRLGNYIEPDKITLGAFIQDWLKEMKLNVAVSTYQNYISFFKCHINPRLGHFRIQKIEPLIVQRFIYDLVEETVLSPNTIKKIIDMLKVIFKKTVSLKLVKENPVLNVTLPKRSDNEMTAWETEQVEHFMQHSKKHRFYTVYLIALLTGMRKGEILGLRWKDIDFEQKIIYIRQIYDINAKQVKVGAKTSAGVRSIHIPDVLIEQLKKERIIVVGHKLKQGQNFNDYDLVVCTRYGNPLDSATLSKRLKAQAIKLGLPTIRFHDLRHTHVTMLIKQNVNVKVISERVGHTSIQITLDKYSHVLPSMQKHVADELDNLFKAKEM</sequence>
<evidence type="ECO:0000256" key="4">
    <source>
        <dbReference type="ARBA" id="ARBA00023172"/>
    </source>
</evidence>
<dbReference type="InterPro" id="IPR044068">
    <property type="entry name" value="CB"/>
</dbReference>
<dbReference type="InterPro" id="IPR050090">
    <property type="entry name" value="Tyrosine_recombinase_XerCD"/>
</dbReference>
<dbReference type="InterPro" id="IPR028259">
    <property type="entry name" value="AP2-like_int_N"/>
</dbReference>
<dbReference type="PANTHER" id="PTHR30349:SF64">
    <property type="entry name" value="PROPHAGE INTEGRASE INTD-RELATED"/>
    <property type="match status" value="1"/>
</dbReference>
<keyword evidence="4" id="KW-0233">DNA recombination</keyword>
<dbReference type="GO" id="GO:0003677">
    <property type="term" value="F:DNA binding"/>
    <property type="evidence" value="ECO:0007669"/>
    <property type="project" value="UniProtKB-UniRule"/>
</dbReference>
<dbReference type="InterPro" id="IPR011010">
    <property type="entry name" value="DNA_brk_join_enz"/>
</dbReference>
<dbReference type="InterPro" id="IPR013762">
    <property type="entry name" value="Integrase-like_cat_sf"/>
</dbReference>
<evidence type="ECO:0008006" key="10">
    <source>
        <dbReference type="Google" id="ProtNLM"/>
    </source>
</evidence>
<name>A0A3T0KNR2_9BACI</name>
<protein>
    <recommendedName>
        <fullName evidence="10">Site-specific integrase</fullName>
    </recommendedName>
</protein>
<dbReference type="InterPro" id="IPR010998">
    <property type="entry name" value="Integrase_recombinase_N"/>
</dbReference>
<dbReference type="Pfam" id="PF00589">
    <property type="entry name" value="Phage_integrase"/>
    <property type="match status" value="1"/>
</dbReference>
<dbReference type="InterPro" id="IPR002104">
    <property type="entry name" value="Integrase_catalytic"/>
</dbReference>
<evidence type="ECO:0000256" key="1">
    <source>
        <dbReference type="ARBA" id="ARBA00008857"/>
    </source>
</evidence>
<dbReference type="PROSITE" id="PS51900">
    <property type="entry name" value="CB"/>
    <property type="match status" value="1"/>
</dbReference>
<dbReference type="EMBL" id="CP026095">
    <property type="protein sequence ID" value="AZV42019.1"/>
    <property type="molecule type" value="Genomic_DNA"/>
</dbReference>
<dbReference type="OrthoDB" id="9803188at2"/>
<keyword evidence="2" id="KW-0229">DNA integration</keyword>
<dbReference type="RefSeq" id="WP_127759589.1">
    <property type="nucleotide sequence ID" value="NZ_CP026095.1"/>
</dbReference>
<dbReference type="GO" id="GO:0006310">
    <property type="term" value="P:DNA recombination"/>
    <property type="evidence" value="ECO:0007669"/>
    <property type="project" value="UniProtKB-KW"/>
</dbReference>
<organism evidence="8 9">
    <name type="scientific">Peribacillus asahii</name>
    <dbReference type="NCBI Taxonomy" id="228899"/>
    <lineage>
        <taxon>Bacteria</taxon>
        <taxon>Bacillati</taxon>
        <taxon>Bacillota</taxon>
        <taxon>Bacilli</taxon>
        <taxon>Bacillales</taxon>
        <taxon>Bacillaceae</taxon>
        <taxon>Peribacillus</taxon>
    </lineage>
</organism>
<dbReference type="KEGG" id="pasa:BAOM_1409"/>
<evidence type="ECO:0000313" key="9">
    <source>
        <dbReference type="Proteomes" id="UP000283095"/>
    </source>
</evidence>
<dbReference type="CDD" id="cd01189">
    <property type="entry name" value="INT_ICEBs1_C_like"/>
    <property type="match status" value="1"/>
</dbReference>
<feature type="domain" description="Tyr recombinase" evidence="6">
    <location>
        <begin position="169"/>
        <end position="365"/>
    </location>
</feature>
<dbReference type="Proteomes" id="UP000283095">
    <property type="component" value="Chromosome"/>
</dbReference>
<evidence type="ECO:0000256" key="2">
    <source>
        <dbReference type="ARBA" id="ARBA00022908"/>
    </source>
</evidence>
<proteinExistence type="inferred from homology"/>
<comment type="similarity">
    <text evidence="1">Belongs to the 'phage' integrase family.</text>
</comment>
<evidence type="ECO:0000313" key="8">
    <source>
        <dbReference type="EMBL" id="AZV42019.1"/>
    </source>
</evidence>
<dbReference type="InterPro" id="IPR004107">
    <property type="entry name" value="Integrase_SAM-like_N"/>
</dbReference>
<evidence type="ECO:0000259" key="6">
    <source>
        <dbReference type="PROSITE" id="PS51898"/>
    </source>
</evidence>
<dbReference type="PROSITE" id="PS51898">
    <property type="entry name" value="TYR_RECOMBINASE"/>
    <property type="match status" value="1"/>
</dbReference>
<evidence type="ECO:0000259" key="7">
    <source>
        <dbReference type="PROSITE" id="PS51900"/>
    </source>
</evidence>
<dbReference type="Pfam" id="PF14657">
    <property type="entry name" value="Arm-DNA-bind_4"/>
    <property type="match status" value="1"/>
</dbReference>
<dbReference type="Gene3D" id="1.10.443.10">
    <property type="entry name" value="Intergrase catalytic core"/>
    <property type="match status" value="1"/>
</dbReference>
<feature type="domain" description="Core-binding (CB)" evidence="7">
    <location>
        <begin position="65"/>
        <end position="148"/>
    </location>
</feature>
<keyword evidence="3 5" id="KW-0238">DNA-binding</keyword>
<reference evidence="8 9" key="1">
    <citation type="submission" date="2018-01" db="EMBL/GenBank/DDBJ databases">
        <title>Bacillus asahii Genome sequencing and assembly.</title>
        <authorList>
            <person name="Jiang H."/>
            <person name="Feng Y."/>
            <person name="Zhao F."/>
            <person name="Lin X."/>
        </authorList>
    </citation>
    <scope>NUCLEOTIDE SEQUENCE [LARGE SCALE GENOMIC DNA]</scope>
    <source>
        <strain evidence="8 9">OM18</strain>
    </source>
</reference>
<dbReference type="AlphaFoldDB" id="A0A3T0KNR2"/>
<evidence type="ECO:0000256" key="5">
    <source>
        <dbReference type="PROSITE-ProRule" id="PRU01248"/>
    </source>
</evidence>
<evidence type="ECO:0000256" key="3">
    <source>
        <dbReference type="ARBA" id="ARBA00023125"/>
    </source>
</evidence>
<dbReference type="GO" id="GO:0015074">
    <property type="term" value="P:DNA integration"/>
    <property type="evidence" value="ECO:0007669"/>
    <property type="project" value="UniProtKB-KW"/>
</dbReference>
<accession>A0A3T0KNR2</accession>
<dbReference type="Gene3D" id="1.10.150.130">
    <property type="match status" value="1"/>
</dbReference>
<dbReference type="PANTHER" id="PTHR30349">
    <property type="entry name" value="PHAGE INTEGRASE-RELATED"/>
    <property type="match status" value="1"/>
</dbReference>